<protein>
    <submittedName>
        <fullName evidence="1">Glycosyl transferase family 2</fullName>
    </submittedName>
</protein>
<comment type="caution">
    <text evidence="1">The sequence shown here is derived from an EMBL/GenBank/DDBJ whole genome shotgun (WGS) entry which is preliminary data.</text>
</comment>
<evidence type="ECO:0000313" key="1">
    <source>
        <dbReference type="EMBL" id="MBO0661663.1"/>
    </source>
</evidence>
<dbReference type="EMBL" id="JAFMPP010000002">
    <property type="protein sequence ID" value="MBO0661663.1"/>
    <property type="molecule type" value="Genomic_DNA"/>
</dbReference>
<gene>
    <name evidence="1" type="ORF">J1C48_03670</name>
</gene>
<accession>A0A939FX53</accession>
<keyword evidence="1" id="KW-0808">Transferase</keyword>
<dbReference type="SUPFAM" id="SSF53448">
    <property type="entry name" value="Nucleotide-diphospho-sugar transferases"/>
    <property type="match status" value="1"/>
</dbReference>
<sequence>MLSVFIDCGPDDQALAKSLASLVPGAVEGVVREVLLVDRGMGPEARKVADHAGCRLIVAATLREAVRTAKGDWLLFLEPGARLQPGWIGAAIEHADQVVAGRAKTPAARFRRAAIDRPRLFQRLRQIRTALAEGFLVTKSQAISLGGKSPTLEAMARGVAVTRLDAEIRPALASRRATAG</sequence>
<reference evidence="1" key="1">
    <citation type="submission" date="2021-03" db="EMBL/GenBank/DDBJ databases">
        <title>Whole genome sequence of Jiella sp. CQZ9-1.</title>
        <authorList>
            <person name="Tuo L."/>
        </authorList>
    </citation>
    <scope>NUCLEOTIDE SEQUENCE</scope>
    <source>
        <strain evidence="1">CQZ9-1</strain>
    </source>
</reference>
<keyword evidence="2" id="KW-1185">Reference proteome</keyword>
<dbReference type="Proteomes" id="UP000664122">
    <property type="component" value="Unassembled WGS sequence"/>
</dbReference>
<organism evidence="1 2">
    <name type="scientific">Jiella flava</name>
    <dbReference type="NCBI Taxonomy" id="2816857"/>
    <lineage>
        <taxon>Bacteria</taxon>
        <taxon>Pseudomonadati</taxon>
        <taxon>Pseudomonadota</taxon>
        <taxon>Alphaproteobacteria</taxon>
        <taxon>Hyphomicrobiales</taxon>
        <taxon>Aurantimonadaceae</taxon>
        <taxon>Jiella</taxon>
    </lineage>
</organism>
<dbReference type="InterPro" id="IPR029044">
    <property type="entry name" value="Nucleotide-diphossugar_trans"/>
</dbReference>
<dbReference type="AlphaFoldDB" id="A0A939FX53"/>
<dbReference type="Gene3D" id="3.90.550.10">
    <property type="entry name" value="Spore Coat Polysaccharide Biosynthesis Protein SpsA, Chain A"/>
    <property type="match status" value="1"/>
</dbReference>
<name>A0A939FX53_9HYPH</name>
<dbReference type="GO" id="GO:0016740">
    <property type="term" value="F:transferase activity"/>
    <property type="evidence" value="ECO:0007669"/>
    <property type="project" value="UniProtKB-KW"/>
</dbReference>
<dbReference type="RefSeq" id="WP_207256371.1">
    <property type="nucleotide sequence ID" value="NZ_JAFMPP010000002.1"/>
</dbReference>
<evidence type="ECO:0000313" key="2">
    <source>
        <dbReference type="Proteomes" id="UP000664122"/>
    </source>
</evidence>
<proteinExistence type="predicted"/>